<organism evidence="2 3">
    <name type="scientific">Steinernema glaseri</name>
    <dbReference type="NCBI Taxonomy" id="37863"/>
    <lineage>
        <taxon>Eukaryota</taxon>
        <taxon>Metazoa</taxon>
        <taxon>Ecdysozoa</taxon>
        <taxon>Nematoda</taxon>
        <taxon>Chromadorea</taxon>
        <taxon>Rhabditida</taxon>
        <taxon>Tylenchina</taxon>
        <taxon>Panagrolaimomorpha</taxon>
        <taxon>Strongyloidoidea</taxon>
        <taxon>Steinernematidae</taxon>
        <taxon>Steinernema</taxon>
    </lineage>
</organism>
<dbReference type="AlphaFoldDB" id="A0A1I7YV09"/>
<accession>A0A1I7YV09</accession>
<dbReference type="Proteomes" id="UP000095287">
    <property type="component" value="Unplaced"/>
</dbReference>
<evidence type="ECO:0000313" key="3">
    <source>
        <dbReference type="WBParaSite" id="L893_g1998.t1"/>
    </source>
</evidence>
<protein>
    <submittedName>
        <fullName evidence="3">Uncharacterized protein</fullName>
    </submittedName>
</protein>
<reference evidence="3" key="1">
    <citation type="submission" date="2016-11" db="UniProtKB">
        <authorList>
            <consortium name="WormBaseParasite"/>
        </authorList>
    </citation>
    <scope>IDENTIFICATION</scope>
</reference>
<feature type="compositionally biased region" description="Polar residues" evidence="1">
    <location>
        <begin position="82"/>
        <end position="97"/>
    </location>
</feature>
<evidence type="ECO:0000313" key="2">
    <source>
        <dbReference type="Proteomes" id="UP000095287"/>
    </source>
</evidence>
<sequence length="157" mass="17112">MQPSCSGFFWKNSTYFPVPTDDGTLQLKGTKVRIKRRTATPLKIGTRLLQLSTSGHAHQPAIIALKTVRQVSRINTSLLVGRSETPQSSRFPTSFSGGSEVHHTNSSEGARAALMESSQEAGLVVEPRSSEKPLKGKQIRAARSATVVVALEERERN</sequence>
<keyword evidence="2" id="KW-1185">Reference proteome</keyword>
<name>A0A1I7YV09_9BILA</name>
<evidence type="ECO:0000256" key="1">
    <source>
        <dbReference type="SAM" id="MobiDB-lite"/>
    </source>
</evidence>
<proteinExistence type="predicted"/>
<dbReference type="WBParaSite" id="L893_g1998.t1">
    <property type="protein sequence ID" value="L893_g1998.t1"/>
    <property type="gene ID" value="L893_g1998"/>
</dbReference>
<feature type="region of interest" description="Disordered" evidence="1">
    <location>
        <begin position="82"/>
        <end position="139"/>
    </location>
</feature>